<dbReference type="Proteomes" id="UP000286907">
    <property type="component" value="Chromosome"/>
</dbReference>
<gene>
    <name evidence="10" type="ORF">DLJ48_05035</name>
    <name evidence="9" type="ORF">EVC35_04970</name>
</gene>
<sequence>MKIDIIYATITGNNELLAKAIAQEFKKHDQKAVIHEFEDTDVDDFNDSDIVVIVCYTYDNGSIPDESLDFYDDLEDTDWSGKICGVAGSGDEFYGRDFCVAVDSYSEQVKKTGANMPADAVKIQLAVDDSDAPVIKDFVDKLLAADH</sequence>
<evidence type="ECO:0000313" key="9">
    <source>
        <dbReference type="EMBL" id="MDN6900357.1"/>
    </source>
</evidence>
<dbReference type="GO" id="GO:0016651">
    <property type="term" value="F:oxidoreductase activity, acting on NAD(P)H"/>
    <property type="evidence" value="ECO:0007669"/>
    <property type="project" value="UniProtKB-ARBA"/>
</dbReference>
<keyword evidence="11" id="KW-1185">Reference proteome</keyword>
<comment type="similarity">
    <text evidence="3">Belongs to the flavodoxin family.</text>
</comment>
<reference evidence="10" key="3">
    <citation type="submission" date="2020-01" db="EMBL/GenBank/DDBJ databases">
        <authorList>
            <person name="Cousin F.J."/>
            <person name="Le Guellec R."/>
            <person name="Cretenet M."/>
        </authorList>
    </citation>
    <scope>NUCLEOTIDE SEQUENCE</scope>
    <source>
        <strain evidence="10">UCMA 15228</strain>
    </source>
</reference>
<evidence type="ECO:0000256" key="1">
    <source>
        <dbReference type="ARBA" id="ARBA00001917"/>
    </source>
</evidence>
<evidence type="ECO:0000313" key="12">
    <source>
        <dbReference type="Proteomes" id="UP001167919"/>
    </source>
</evidence>
<dbReference type="Pfam" id="PF00258">
    <property type="entry name" value="Flavodoxin_1"/>
    <property type="match status" value="1"/>
</dbReference>
<dbReference type="SUPFAM" id="SSF52218">
    <property type="entry name" value="Flavoproteins"/>
    <property type="match status" value="1"/>
</dbReference>
<dbReference type="RefSeq" id="WP_128686406.1">
    <property type="nucleotide sequence ID" value="NZ_CP029684.2"/>
</dbReference>
<dbReference type="InterPro" id="IPR029039">
    <property type="entry name" value="Flavoprotein-like_sf"/>
</dbReference>
<keyword evidence="7" id="KW-0249">Electron transport</keyword>
<dbReference type="PANTHER" id="PTHR42809:SF1">
    <property type="entry name" value="FLAVODOXIN 1"/>
    <property type="match status" value="1"/>
</dbReference>
<evidence type="ECO:0000256" key="7">
    <source>
        <dbReference type="ARBA" id="ARBA00022982"/>
    </source>
</evidence>
<comment type="function">
    <text evidence="2">Low-potential electron donor to a number of redox enzymes.</text>
</comment>
<dbReference type="Proteomes" id="UP001167919">
    <property type="component" value="Unassembled WGS sequence"/>
</dbReference>
<comment type="cofactor">
    <cofactor evidence="1">
        <name>FMN</name>
        <dbReference type="ChEBI" id="CHEBI:58210"/>
    </cofactor>
</comment>
<keyword evidence="6" id="KW-0288">FMN</keyword>
<accession>A0AAJ1RCR4</accession>
<dbReference type="AlphaFoldDB" id="A0AAJ1RCR4"/>
<dbReference type="Gene3D" id="3.40.50.360">
    <property type="match status" value="1"/>
</dbReference>
<dbReference type="PROSITE" id="PS50902">
    <property type="entry name" value="FLAVODOXIN_LIKE"/>
    <property type="match status" value="1"/>
</dbReference>
<dbReference type="EMBL" id="CP029684">
    <property type="protein sequence ID" value="QAS69932.1"/>
    <property type="molecule type" value="Genomic_DNA"/>
</dbReference>
<protein>
    <submittedName>
        <fullName evidence="9">Flavodoxin</fullName>
    </submittedName>
</protein>
<evidence type="ECO:0000256" key="5">
    <source>
        <dbReference type="ARBA" id="ARBA00022630"/>
    </source>
</evidence>
<evidence type="ECO:0000259" key="8">
    <source>
        <dbReference type="PROSITE" id="PS50902"/>
    </source>
</evidence>
<dbReference type="GO" id="GO:0010181">
    <property type="term" value="F:FMN binding"/>
    <property type="evidence" value="ECO:0007669"/>
    <property type="project" value="InterPro"/>
</dbReference>
<evidence type="ECO:0000256" key="4">
    <source>
        <dbReference type="ARBA" id="ARBA00022448"/>
    </source>
</evidence>
<evidence type="ECO:0000256" key="3">
    <source>
        <dbReference type="ARBA" id="ARBA00005267"/>
    </source>
</evidence>
<keyword evidence="5" id="KW-0285">Flavoprotein</keyword>
<evidence type="ECO:0000313" key="10">
    <source>
        <dbReference type="EMBL" id="QAS69932.1"/>
    </source>
</evidence>
<evidence type="ECO:0000256" key="6">
    <source>
        <dbReference type="ARBA" id="ARBA00022643"/>
    </source>
</evidence>
<name>A0AAJ1RCR4_9LACO</name>
<dbReference type="PANTHER" id="PTHR42809">
    <property type="entry name" value="FLAVODOXIN 2"/>
    <property type="match status" value="1"/>
</dbReference>
<organism evidence="9 12">
    <name type="scientific">Oenococcus sicerae</name>
    <dbReference type="NCBI Taxonomy" id="2203724"/>
    <lineage>
        <taxon>Bacteria</taxon>
        <taxon>Bacillati</taxon>
        <taxon>Bacillota</taxon>
        <taxon>Bacilli</taxon>
        <taxon>Lactobacillales</taxon>
        <taxon>Lactobacillaceae</taxon>
        <taxon>Oenococcus</taxon>
    </lineage>
</organism>
<feature type="domain" description="Flavodoxin-like" evidence="8">
    <location>
        <begin position="3"/>
        <end position="143"/>
    </location>
</feature>
<dbReference type="InterPro" id="IPR050619">
    <property type="entry name" value="Flavodoxin"/>
</dbReference>
<keyword evidence="4" id="KW-0813">Transport</keyword>
<proteinExistence type="inferred from homology"/>
<dbReference type="EMBL" id="SDWY01000002">
    <property type="protein sequence ID" value="MDN6900357.1"/>
    <property type="molecule type" value="Genomic_DNA"/>
</dbReference>
<reference evidence="10 11" key="1">
    <citation type="journal article" date="2019" name="Syst. Appl. Microbiol.">
        <title>Oenococcus sicerae sp. nov., isolated from French cider.</title>
        <authorList>
            <person name="Cousin F.J."/>
            <person name="Le Guellec R."/>
            <person name="Chagnot C."/>
            <person name="Goux D."/>
            <person name="Dalmasso M."/>
            <person name="Laplace J.M."/>
            <person name="Cretenet M."/>
        </authorList>
    </citation>
    <scope>NUCLEOTIDE SEQUENCE [LARGE SCALE GENOMIC DNA]</scope>
    <source>
        <strain evidence="10 11">UCMA 15228</strain>
    </source>
</reference>
<evidence type="ECO:0000256" key="2">
    <source>
        <dbReference type="ARBA" id="ARBA00003297"/>
    </source>
</evidence>
<evidence type="ECO:0000313" key="11">
    <source>
        <dbReference type="Proteomes" id="UP000286907"/>
    </source>
</evidence>
<reference evidence="9" key="2">
    <citation type="submission" date="2019-01" db="EMBL/GenBank/DDBJ databases">
        <title>Oenococcus sicerae UCMA17102.</title>
        <authorList>
            <person name="Cousin F.J."/>
            <person name="Le Guellec R."/>
            <person name="Cretenet M."/>
        </authorList>
    </citation>
    <scope>NUCLEOTIDE SEQUENCE</scope>
    <source>
        <strain evidence="9">UCMA17102</strain>
    </source>
</reference>
<dbReference type="InterPro" id="IPR008254">
    <property type="entry name" value="Flavodoxin/NO_synth"/>
</dbReference>